<feature type="binding site" evidence="17">
    <location>
        <position position="10"/>
    </location>
    <ligand>
        <name>a divalent metal cation</name>
        <dbReference type="ChEBI" id="CHEBI:60240"/>
        <label>1</label>
        <note>catalytic</note>
    </ligand>
</feature>
<evidence type="ECO:0000256" key="16">
    <source>
        <dbReference type="PIRSR" id="PIRSR606309-2"/>
    </source>
</evidence>
<dbReference type="Proteomes" id="UP000742786">
    <property type="component" value="Unassembled WGS sequence"/>
</dbReference>
<evidence type="ECO:0000256" key="8">
    <source>
        <dbReference type="ARBA" id="ARBA00022723"/>
    </source>
</evidence>
<name>A0A916J7G3_9PROT</name>
<evidence type="ECO:0000256" key="13">
    <source>
        <dbReference type="ARBA" id="ARBA00023211"/>
    </source>
</evidence>
<evidence type="ECO:0000256" key="15">
    <source>
        <dbReference type="PIRSR" id="PIRSR606309-1"/>
    </source>
</evidence>
<dbReference type="NCBIfam" id="TIGR01406">
    <property type="entry name" value="dnaQ_proteo"/>
    <property type="match status" value="1"/>
</dbReference>
<dbReference type="GO" id="GO:0046872">
    <property type="term" value="F:metal ion binding"/>
    <property type="evidence" value="ECO:0007669"/>
    <property type="project" value="UniProtKB-KW"/>
</dbReference>
<keyword evidence="9 18" id="KW-0378">Hydrolase</keyword>
<dbReference type="Pfam" id="PF00929">
    <property type="entry name" value="RNase_T"/>
    <property type="match status" value="1"/>
</dbReference>
<feature type="binding site" evidence="16">
    <location>
        <position position="158"/>
    </location>
    <ligand>
        <name>substrate</name>
    </ligand>
</feature>
<dbReference type="GO" id="GO:0045004">
    <property type="term" value="P:DNA replication proofreading"/>
    <property type="evidence" value="ECO:0007669"/>
    <property type="project" value="TreeGrafter"/>
</dbReference>
<dbReference type="GO" id="GO:0003677">
    <property type="term" value="F:DNA binding"/>
    <property type="evidence" value="ECO:0007669"/>
    <property type="project" value="InterPro"/>
</dbReference>
<dbReference type="PANTHER" id="PTHR30231">
    <property type="entry name" value="DNA POLYMERASE III SUBUNIT EPSILON"/>
    <property type="match status" value="1"/>
</dbReference>
<dbReference type="AlphaFoldDB" id="A0A916J7G3"/>
<evidence type="ECO:0000256" key="6">
    <source>
        <dbReference type="ARBA" id="ARBA00022705"/>
    </source>
</evidence>
<comment type="cofactor">
    <cofactor evidence="1 18">
        <name>Mn(2+)</name>
        <dbReference type="ChEBI" id="CHEBI:29035"/>
    </cofactor>
</comment>
<dbReference type="InterPro" id="IPR013520">
    <property type="entry name" value="Ribonucl_H"/>
</dbReference>
<feature type="active site" description="Proton acceptor" evidence="15">
    <location>
        <position position="153"/>
    </location>
</feature>
<dbReference type="EMBL" id="CAJQUM010000001">
    <property type="protein sequence ID" value="CAG4885337.1"/>
    <property type="molecule type" value="Genomic_DNA"/>
</dbReference>
<evidence type="ECO:0000256" key="1">
    <source>
        <dbReference type="ARBA" id="ARBA00001936"/>
    </source>
</evidence>
<dbReference type="InterPro" id="IPR006309">
    <property type="entry name" value="DnaQ_proteo"/>
</dbReference>
<dbReference type="NCBIfam" id="TIGR00573">
    <property type="entry name" value="dnaq"/>
    <property type="match status" value="1"/>
</dbReference>
<dbReference type="PANTHER" id="PTHR30231:SF41">
    <property type="entry name" value="DNA POLYMERASE III SUBUNIT EPSILON"/>
    <property type="match status" value="1"/>
</dbReference>
<evidence type="ECO:0000256" key="7">
    <source>
        <dbReference type="ARBA" id="ARBA00022722"/>
    </source>
</evidence>
<keyword evidence="10 18" id="KW-0269">Exonuclease</keyword>
<evidence type="ECO:0000256" key="11">
    <source>
        <dbReference type="ARBA" id="ARBA00022842"/>
    </source>
</evidence>
<sequence>MTRKIFLDTETTGLEHQLGDRIIEVACVEMRGRRLTGRHFHRYINPQRDIEAGAQAVHGLTSEFLADKPLFADIADELCDFIEGAELIIHNASFDVGFLNHEFSLLDREPVKELCAEIIDTLRMARDLRPGKKNSLDALCNEFGVDNSGRQLHGALLDAELLAEVYLAMTRGQDSLMMELELPESGTFGAAGQDRPPMQVLRASAEELADHARVLQEIDKESKGKCLWAALEQST</sequence>
<evidence type="ECO:0000259" key="19">
    <source>
        <dbReference type="SMART" id="SM00479"/>
    </source>
</evidence>
<keyword evidence="13 17" id="KW-0464">Manganese</keyword>
<dbReference type="EC" id="2.7.7.7" evidence="2 18"/>
<comment type="caution">
    <text evidence="20">The sequence shown here is derived from an EMBL/GenBank/DDBJ whole genome shotgun (WGS) entry which is preliminary data.</text>
</comment>
<comment type="catalytic activity">
    <reaction evidence="14 18">
        <text>DNA(n) + a 2'-deoxyribonucleoside 5'-triphosphate = DNA(n+1) + diphosphate</text>
        <dbReference type="Rhea" id="RHEA:22508"/>
        <dbReference type="Rhea" id="RHEA-COMP:17339"/>
        <dbReference type="Rhea" id="RHEA-COMP:17340"/>
        <dbReference type="ChEBI" id="CHEBI:33019"/>
        <dbReference type="ChEBI" id="CHEBI:61560"/>
        <dbReference type="ChEBI" id="CHEBI:173112"/>
        <dbReference type="EC" id="2.7.7.7"/>
    </reaction>
</comment>
<evidence type="ECO:0000256" key="18">
    <source>
        <dbReference type="RuleBase" id="RU364087"/>
    </source>
</evidence>
<keyword evidence="6 18" id="KW-0235">DNA replication</keyword>
<evidence type="ECO:0000256" key="4">
    <source>
        <dbReference type="ARBA" id="ARBA00022679"/>
    </source>
</evidence>
<dbReference type="SUPFAM" id="SSF53098">
    <property type="entry name" value="Ribonuclease H-like"/>
    <property type="match status" value="1"/>
</dbReference>
<evidence type="ECO:0000256" key="3">
    <source>
        <dbReference type="ARBA" id="ARBA00020352"/>
    </source>
</evidence>
<comment type="subunit">
    <text evidence="18">DNA polymerase III contains a core (composed of alpha, epsilon and theta chains) that associates with a tau subunit. This core dimerizes to form the POLIII' complex. PolIII' associates with the gamma complex (composed of gamma, delta, delta', psi and chi chains) and with the beta chain to form the complete DNA polymerase III complex.</text>
</comment>
<dbReference type="SMART" id="SM00479">
    <property type="entry name" value="EXOIII"/>
    <property type="match status" value="1"/>
</dbReference>
<dbReference type="FunFam" id="3.30.420.10:FF:000012">
    <property type="entry name" value="DNA polymerase III subunit epsilon"/>
    <property type="match status" value="1"/>
</dbReference>
<dbReference type="RefSeq" id="WP_220637086.1">
    <property type="nucleotide sequence ID" value="NZ_CAJQUM010000001.1"/>
</dbReference>
<gene>
    <name evidence="18 20" type="primary">dnaQ</name>
    <name evidence="20" type="ORF">GTOL_13220</name>
</gene>
<feature type="binding site" evidence="16">
    <location>
        <position position="58"/>
    </location>
    <ligand>
        <name>substrate</name>
    </ligand>
</feature>
<evidence type="ECO:0000313" key="21">
    <source>
        <dbReference type="Proteomes" id="UP000742786"/>
    </source>
</evidence>
<dbReference type="InterPro" id="IPR036397">
    <property type="entry name" value="RNaseH_sf"/>
</dbReference>
<reference evidence="20" key="1">
    <citation type="submission" date="2021-04" db="EMBL/GenBank/DDBJ databases">
        <authorList>
            <person name="Hornung B."/>
        </authorList>
    </citation>
    <scope>NUCLEOTIDE SEQUENCE</scope>
    <source>
        <strain evidence="20">G5G6</strain>
    </source>
</reference>
<evidence type="ECO:0000256" key="10">
    <source>
        <dbReference type="ARBA" id="ARBA00022839"/>
    </source>
</evidence>
<evidence type="ECO:0000256" key="2">
    <source>
        <dbReference type="ARBA" id="ARBA00012417"/>
    </source>
</evidence>
<evidence type="ECO:0000256" key="12">
    <source>
        <dbReference type="ARBA" id="ARBA00022932"/>
    </source>
</evidence>
<keyword evidence="7 18" id="KW-0540">Nuclease</keyword>
<dbReference type="NCBIfam" id="NF004316">
    <property type="entry name" value="PRK05711.1"/>
    <property type="match status" value="1"/>
</dbReference>
<dbReference type="GO" id="GO:0008408">
    <property type="term" value="F:3'-5' exonuclease activity"/>
    <property type="evidence" value="ECO:0007669"/>
    <property type="project" value="TreeGrafter"/>
</dbReference>
<dbReference type="Gene3D" id="3.30.420.10">
    <property type="entry name" value="Ribonuclease H-like superfamily/Ribonuclease H"/>
    <property type="match status" value="1"/>
</dbReference>
<evidence type="ECO:0000256" key="17">
    <source>
        <dbReference type="PIRSR" id="PIRSR606309-3"/>
    </source>
</evidence>
<keyword evidence="12 18" id="KW-0239">DNA-directed DNA polymerase</keyword>
<keyword evidence="11 17" id="KW-0460">Magnesium</keyword>
<comment type="function">
    <text evidence="18">DNA polymerase III is a complex, multichain enzyme responsible for most of the replicative synthesis in bacteria. The epsilon subunit contain the editing function and is a proofreading 3'-5' exonuclease.</text>
</comment>
<dbReference type="InterPro" id="IPR012337">
    <property type="entry name" value="RNaseH-like_sf"/>
</dbReference>
<evidence type="ECO:0000256" key="14">
    <source>
        <dbReference type="ARBA" id="ARBA00049244"/>
    </source>
</evidence>
<proteinExistence type="predicted"/>
<accession>A0A916J7G3</accession>
<protein>
    <recommendedName>
        <fullName evidence="3 18">DNA polymerase III subunit epsilon</fullName>
        <ecNumber evidence="2 18">2.7.7.7</ecNumber>
    </recommendedName>
</protein>
<organism evidence="20 21">
    <name type="scientific">Georgfuchsia toluolica</name>
    <dbReference type="NCBI Taxonomy" id="424218"/>
    <lineage>
        <taxon>Bacteria</taxon>
        <taxon>Pseudomonadati</taxon>
        <taxon>Pseudomonadota</taxon>
        <taxon>Betaproteobacteria</taxon>
        <taxon>Nitrosomonadales</taxon>
        <taxon>Sterolibacteriaceae</taxon>
        <taxon>Georgfuchsia</taxon>
    </lineage>
</organism>
<feature type="domain" description="Exonuclease" evidence="19">
    <location>
        <begin position="3"/>
        <end position="175"/>
    </location>
</feature>
<dbReference type="GO" id="GO:0005829">
    <property type="term" value="C:cytosol"/>
    <property type="evidence" value="ECO:0007669"/>
    <property type="project" value="TreeGrafter"/>
</dbReference>
<feature type="binding site" evidence="17">
    <location>
        <position position="8"/>
    </location>
    <ligand>
        <name>a divalent metal cation</name>
        <dbReference type="ChEBI" id="CHEBI:60240"/>
        <label>1</label>
        <note>catalytic</note>
    </ligand>
</feature>
<dbReference type="CDD" id="cd06131">
    <property type="entry name" value="DNA_pol_III_epsilon_Ecoli_like"/>
    <property type="match status" value="1"/>
</dbReference>
<keyword evidence="21" id="KW-1185">Reference proteome</keyword>
<comment type="cofactor">
    <cofactor evidence="17">
        <name>Mg(2+)</name>
        <dbReference type="ChEBI" id="CHEBI:18420"/>
    </cofactor>
    <cofactor evidence="17">
        <name>Mn(2+)</name>
        <dbReference type="ChEBI" id="CHEBI:29035"/>
    </cofactor>
    <text evidence="17">Binds 2 divalent metal cations. Magnesium or manganese.</text>
</comment>
<keyword evidence="8 17" id="KW-0479">Metal-binding</keyword>
<dbReference type="GO" id="GO:0003887">
    <property type="term" value="F:DNA-directed DNA polymerase activity"/>
    <property type="evidence" value="ECO:0007669"/>
    <property type="project" value="UniProtKB-KW"/>
</dbReference>
<keyword evidence="5 18" id="KW-0548">Nucleotidyltransferase</keyword>
<dbReference type="InterPro" id="IPR006054">
    <property type="entry name" value="DnaQ"/>
</dbReference>
<keyword evidence="4 18" id="KW-0808">Transferase</keyword>
<feature type="binding site" evidence="16">
    <location>
        <position position="10"/>
    </location>
    <ligand>
        <name>substrate</name>
    </ligand>
</feature>
<feature type="binding site" evidence="16">
    <location>
        <position position="8"/>
    </location>
    <ligand>
        <name>substrate</name>
    </ligand>
</feature>
<evidence type="ECO:0000313" key="20">
    <source>
        <dbReference type="EMBL" id="CAG4885337.1"/>
    </source>
</evidence>
<evidence type="ECO:0000256" key="5">
    <source>
        <dbReference type="ARBA" id="ARBA00022695"/>
    </source>
</evidence>
<evidence type="ECO:0000256" key="9">
    <source>
        <dbReference type="ARBA" id="ARBA00022801"/>
    </source>
</evidence>
<feature type="binding site" evidence="17">
    <location>
        <position position="158"/>
    </location>
    <ligand>
        <name>a divalent metal cation</name>
        <dbReference type="ChEBI" id="CHEBI:60240"/>
        <label>1</label>
        <note>catalytic</note>
    </ligand>
</feature>